<feature type="domain" description="4Fe-4S His(Cys)3-ligated-type" evidence="7">
    <location>
        <begin position="80"/>
        <end position="119"/>
    </location>
</feature>
<proteinExistence type="predicted"/>
<evidence type="ECO:0000256" key="4">
    <source>
        <dbReference type="ARBA" id="ARBA00023014"/>
    </source>
</evidence>
<evidence type="ECO:0000259" key="7">
    <source>
        <dbReference type="PROSITE" id="PS51839"/>
    </source>
</evidence>
<feature type="domain" description="4Fe-4S ferredoxin-type" evidence="6">
    <location>
        <begin position="139"/>
        <end position="169"/>
    </location>
</feature>
<dbReference type="InterPro" id="IPR019574">
    <property type="entry name" value="NADH_UbQ_OxRdtase_Gsu_4Fe4S-bd"/>
</dbReference>
<protein>
    <submittedName>
        <fullName evidence="8">[FeFe] hydrogenase, group A</fullName>
    </submittedName>
</protein>
<evidence type="ECO:0000256" key="1">
    <source>
        <dbReference type="ARBA" id="ARBA00022485"/>
    </source>
</evidence>
<dbReference type="InterPro" id="IPR004108">
    <property type="entry name" value="Fe_hydrogenase_lsu_C"/>
</dbReference>
<dbReference type="InterPro" id="IPR001041">
    <property type="entry name" value="2Fe-2S_ferredoxin-type"/>
</dbReference>
<name>A0ABT1NBQ0_9FIRM</name>
<dbReference type="PANTHER" id="PTHR11615">
    <property type="entry name" value="NITRATE, FORMATE, IRON DEHYDROGENASE"/>
    <property type="match status" value="1"/>
</dbReference>
<dbReference type="SMART" id="SM00929">
    <property type="entry name" value="NADH-G_4Fe-4S_3"/>
    <property type="match status" value="1"/>
</dbReference>
<feature type="domain" description="2Fe-2S ferredoxin-type" evidence="5">
    <location>
        <begin position="2"/>
        <end position="80"/>
    </location>
</feature>
<evidence type="ECO:0000256" key="2">
    <source>
        <dbReference type="ARBA" id="ARBA00022723"/>
    </source>
</evidence>
<organism evidence="8 9">
    <name type="scientific">Lutispora saccharofermentans</name>
    <dbReference type="NCBI Taxonomy" id="3024236"/>
    <lineage>
        <taxon>Bacteria</taxon>
        <taxon>Bacillati</taxon>
        <taxon>Bacillota</taxon>
        <taxon>Clostridia</taxon>
        <taxon>Lutisporales</taxon>
        <taxon>Lutisporaceae</taxon>
        <taxon>Lutispora</taxon>
    </lineage>
</organism>
<dbReference type="Gene3D" id="4.10.260.20">
    <property type="entry name" value="Iron hydrogenase, small subunit"/>
    <property type="match status" value="1"/>
</dbReference>
<dbReference type="NCBIfam" id="TIGR02512">
    <property type="entry name" value="FeFe_hydrog_A"/>
    <property type="match status" value="1"/>
</dbReference>
<dbReference type="Pfam" id="PF02256">
    <property type="entry name" value="Fe_hyd_SSU"/>
    <property type="match status" value="1"/>
</dbReference>
<dbReference type="InterPro" id="IPR036991">
    <property type="entry name" value="Fe_hydrogenase_ssu_sf"/>
</dbReference>
<reference evidence="8 9" key="1">
    <citation type="submission" date="2021-10" db="EMBL/GenBank/DDBJ databases">
        <title>Lutispora strain m25 sp. nov., a thermophilic, non-spore-forming bacterium isolated from a lab-scale methanogenic bioreactor digesting anaerobic sludge.</title>
        <authorList>
            <person name="El Houari A."/>
            <person name="Mcdonald J."/>
        </authorList>
    </citation>
    <scope>NUCLEOTIDE SEQUENCE [LARGE SCALE GENOMIC DNA]</scope>
    <source>
        <strain evidence="9">m25</strain>
    </source>
</reference>
<dbReference type="InterPro" id="IPR009016">
    <property type="entry name" value="Fe_hydrogenase"/>
</dbReference>
<dbReference type="Gene3D" id="3.30.70.20">
    <property type="match status" value="1"/>
</dbReference>
<dbReference type="PROSITE" id="PS51085">
    <property type="entry name" value="2FE2S_FER_2"/>
    <property type="match status" value="1"/>
</dbReference>
<keyword evidence="2" id="KW-0479">Metal-binding</keyword>
<dbReference type="InterPro" id="IPR017900">
    <property type="entry name" value="4Fe4S_Fe_S_CS"/>
</dbReference>
<dbReference type="PROSITE" id="PS00198">
    <property type="entry name" value="4FE4S_FER_1"/>
    <property type="match status" value="1"/>
</dbReference>
<keyword evidence="9" id="KW-1185">Reference proteome</keyword>
<dbReference type="PROSITE" id="PS51839">
    <property type="entry name" value="4FE4S_HC3"/>
    <property type="match status" value="1"/>
</dbReference>
<dbReference type="Pfam" id="PF02906">
    <property type="entry name" value="Fe_hyd_lg_C"/>
    <property type="match status" value="1"/>
</dbReference>
<dbReference type="CDD" id="cd00207">
    <property type="entry name" value="fer2"/>
    <property type="match status" value="1"/>
</dbReference>
<dbReference type="InterPro" id="IPR003149">
    <property type="entry name" value="Fe_hydrogenase_ssu"/>
</dbReference>
<dbReference type="SUPFAM" id="SSF54862">
    <property type="entry name" value="4Fe-4S ferredoxins"/>
    <property type="match status" value="1"/>
</dbReference>
<gene>
    <name evidence="8" type="ORF">LJD61_03905</name>
</gene>
<dbReference type="InterPro" id="IPR049830">
    <property type="entry name" value="HndD"/>
</dbReference>
<dbReference type="NCBIfam" id="NF040763">
    <property type="entry name" value="FeFe_hydrog_A6"/>
    <property type="match status" value="1"/>
</dbReference>
<accession>A0ABT1NBQ0</accession>
<dbReference type="Proteomes" id="UP001651880">
    <property type="component" value="Unassembled WGS sequence"/>
</dbReference>
<evidence type="ECO:0000259" key="5">
    <source>
        <dbReference type="PROSITE" id="PS51085"/>
    </source>
</evidence>
<dbReference type="PROSITE" id="PS51379">
    <property type="entry name" value="4FE4S_FER_2"/>
    <property type="match status" value="2"/>
</dbReference>
<dbReference type="SUPFAM" id="SSF54292">
    <property type="entry name" value="2Fe-2S ferredoxin-like"/>
    <property type="match status" value="1"/>
</dbReference>
<dbReference type="InterPro" id="IPR036010">
    <property type="entry name" value="2Fe-2S_ferredoxin-like_sf"/>
</dbReference>
<dbReference type="SMART" id="SM00902">
    <property type="entry name" value="Fe_hyd_SSU"/>
    <property type="match status" value="1"/>
</dbReference>
<dbReference type="InterPro" id="IPR050340">
    <property type="entry name" value="Cytosolic_Fe-S_CAF"/>
</dbReference>
<evidence type="ECO:0000256" key="3">
    <source>
        <dbReference type="ARBA" id="ARBA00023004"/>
    </source>
</evidence>
<dbReference type="InterPro" id="IPR017896">
    <property type="entry name" value="4Fe4S_Fe-S-bd"/>
</dbReference>
<evidence type="ECO:0000259" key="6">
    <source>
        <dbReference type="PROSITE" id="PS51379"/>
    </source>
</evidence>
<comment type="caution">
    <text evidence="8">The sequence shown here is derived from an EMBL/GenBank/DDBJ whole genome shotgun (WGS) entry which is preliminary data.</text>
</comment>
<dbReference type="Gene3D" id="3.40.50.1780">
    <property type="match status" value="1"/>
</dbReference>
<dbReference type="Pfam" id="PF12838">
    <property type="entry name" value="Fer4_7"/>
    <property type="match status" value="1"/>
</dbReference>
<keyword evidence="4" id="KW-0411">Iron-sulfur</keyword>
<evidence type="ECO:0000313" key="9">
    <source>
        <dbReference type="Proteomes" id="UP001651880"/>
    </source>
</evidence>
<dbReference type="SUPFAM" id="SSF53920">
    <property type="entry name" value="Fe-only hydrogenase"/>
    <property type="match status" value="1"/>
</dbReference>
<dbReference type="Pfam" id="PF13510">
    <property type="entry name" value="Fer2_4"/>
    <property type="match status" value="1"/>
</dbReference>
<dbReference type="Gene3D" id="3.40.950.10">
    <property type="entry name" value="Fe-only Hydrogenase (Larger Subunit), Chain L, domain 3"/>
    <property type="match status" value="1"/>
</dbReference>
<dbReference type="EMBL" id="JAJEKE010000002">
    <property type="protein sequence ID" value="MCQ1528689.1"/>
    <property type="molecule type" value="Genomic_DNA"/>
</dbReference>
<evidence type="ECO:0000313" key="8">
    <source>
        <dbReference type="EMBL" id="MCQ1528689.1"/>
    </source>
</evidence>
<dbReference type="InterPro" id="IPR013352">
    <property type="entry name" value="Fe_hydrogenase_subset"/>
</dbReference>
<keyword evidence="3" id="KW-0408">Iron</keyword>
<feature type="domain" description="4Fe-4S ferredoxin-type" evidence="6">
    <location>
        <begin position="182"/>
        <end position="211"/>
    </location>
</feature>
<dbReference type="Gene3D" id="3.10.20.740">
    <property type="match status" value="1"/>
</dbReference>
<dbReference type="Pfam" id="PF10588">
    <property type="entry name" value="NADH-G_4Fe-4S_3"/>
    <property type="match status" value="1"/>
</dbReference>
<keyword evidence="1" id="KW-0004">4Fe-4S</keyword>
<sequence>MEMVNLTIDGIKTQVPKGTTVLAAARSLNINIPTLCFLKDINEVGACRMCVVEVKGARSLQASCVLPVAEGMEVKTNSKDVREARSVILKLILARHERECLTCSRNLNCELQKLCEEMGIDGLDFQGEKITYAVDTASPSVVRDQNKCILCGRCISVCRNVQGTGVINFARRGVKTTVTTSYDKGLSEVACINCGQCIKICPVGALREKDDRDRVWEALDNSDMYVVAQTAPAVRVALGEEFGMPVGTNVEGKMVSALKRLGFDKVFDTDFAADLTIIEEGTELLGRIKNGGKLPMITSCSPGWIKYCEHYHNDFLDNLSSCKSPHQMLGALTKSYYAEKMGIDPKKIFVVSIMPCTAKKFESGREELKVDGLRDVDAVITTRELARMIKEARMDFGTLEDSKFDKVMGESTGAAVIFGATGGVMEAALRTVADILTGQDLKDIDYNPVRGLEGIKEAAVKIGDLEVKVAVAHGTANAGKLLDKVRNGEANYHFIEVMGCPGGCINGGGQPIIIDKEKTEEVCKKRAQGLYTMDAEMPLRKSHKNPEIKALYDEYLGEANGHKAHHLLHTHYVKRERV</sequence>
<dbReference type="RefSeq" id="WP_255226205.1">
    <property type="nucleotide sequence ID" value="NZ_JAJEKE010000002.1"/>
</dbReference>